<dbReference type="RefSeq" id="WP_319013747.1">
    <property type="nucleotide sequence ID" value="NZ_JAWJZF010000527.1"/>
</dbReference>
<evidence type="ECO:0000313" key="2">
    <source>
        <dbReference type="Proteomes" id="UP001278571"/>
    </source>
</evidence>
<keyword evidence="2" id="KW-1185">Reference proteome</keyword>
<sequence>SALAGVADVAEANEDEIGVRIAGTDYLLASAEPPPSVAEIVKRLRELNAPQRRSTTADFELLLDELRADTVALTEQALRPVADNLQGYIETLAIDNSGQVWMVGWMRRGHLTEFSAVVSERRKVPAAVAIMTYTRDDLPPEACGIIGLLSSPWRPTSATGEFYLFFGAGGR</sequence>
<protein>
    <submittedName>
        <fullName evidence="1">Uncharacterized protein</fullName>
    </submittedName>
</protein>
<name>A0ABU4KIK7_9ACTN</name>
<organism evidence="1 2">
    <name type="scientific">Streptomyces roseolus</name>
    <dbReference type="NCBI Taxonomy" id="67358"/>
    <lineage>
        <taxon>Bacteria</taxon>
        <taxon>Bacillati</taxon>
        <taxon>Actinomycetota</taxon>
        <taxon>Actinomycetes</taxon>
        <taxon>Kitasatosporales</taxon>
        <taxon>Streptomycetaceae</taxon>
        <taxon>Streptomyces</taxon>
    </lineage>
</organism>
<accession>A0ABU4KIK7</accession>
<dbReference type="Proteomes" id="UP001278571">
    <property type="component" value="Unassembled WGS sequence"/>
</dbReference>
<proteinExistence type="predicted"/>
<evidence type="ECO:0000313" key="1">
    <source>
        <dbReference type="EMBL" id="MDX2297598.1"/>
    </source>
</evidence>
<comment type="caution">
    <text evidence="1">The sequence shown here is derived from an EMBL/GenBank/DDBJ whole genome shotgun (WGS) entry which is preliminary data.</text>
</comment>
<feature type="non-terminal residue" evidence="1">
    <location>
        <position position="171"/>
    </location>
</feature>
<dbReference type="EMBL" id="JAWJZF010000527">
    <property type="protein sequence ID" value="MDX2297598.1"/>
    <property type="molecule type" value="Genomic_DNA"/>
</dbReference>
<reference evidence="1 2" key="1">
    <citation type="submission" date="2023-10" db="EMBL/GenBank/DDBJ databases">
        <authorList>
            <person name="Wang X.X."/>
        </authorList>
    </citation>
    <scope>NUCLEOTIDE SEQUENCE [LARGE SCALE GENOMIC DNA]</scope>
    <source>
        <strain evidence="1 2">NBRC 12816</strain>
    </source>
</reference>
<feature type="non-terminal residue" evidence="1">
    <location>
        <position position="1"/>
    </location>
</feature>
<gene>
    <name evidence="1" type="ORF">R2363_36150</name>
</gene>